<dbReference type="EMBL" id="JACRWC010000090">
    <property type="protein sequence ID" value="MBC5999731.1"/>
    <property type="molecule type" value="Genomic_DNA"/>
</dbReference>
<comment type="caution">
    <text evidence="7">The sequence shown here is derived from an EMBL/GenBank/DDBJ whole genome shotgun (WGS) entry which is preliminary data.</text>
</comment>
<sequence length="131" mass="14544">MKFIRQFLIILAISLVGEILKYILPLPIPASIYGMAILFAGLMSGLIKLDAVRETGKFLIEIMPLMFIPAGVGLMDSWGNLHPILLPVAIITIVTNITVMGSTGLLSQWVIRRGRKLAEEKTKRKRGAYHE</sequence>
<feature type="transmembrane region" description="Helical" evidence="6">
    <location>
        <begin position="30"/>
        <end position="47"/>
    </location>
</feature>
<comment type="subcellular location">
    <subcellularLocation>
        <location evidence="1">Cell membrane</location>
        <topology evidence="1">Multi-pass membrane protein</topology>
    </subcellularLocation>
</comment>
<dbReference type="GO" id="GO:0005886">
    <property type="term" value="C:plasma membrane"/>
    <property type="evidence" value="ECO:0007669"/>
    <property type="project" value="UniProtKB-SubCell"/>
</dbReference>
<evidence type="ECO:0000256" key="4">
    <source>
        <dbReference type="ARBA" id="ARBA00022989"/>
    </source>
</evidence>
<dbReference type="AlphaFoldDB" id="A0A923NEQ0"/>
<dbReference type="RefSeq" id="WP_249287124.1">
    <property type="nucleotide sequence ID" value="NZ_JACRWC010000090.1"/>
</dbReference>
<evidence type="ECO:0000313" key="8">
    <source>
        <dbReference type="Proteomes" id="UP000644115"/>
    </source>
</evidence>
<evidence type="ECO:0000256" key="5">
    <source>
        <dbReference type="ARBA" id="ARBA00023136"/>
    </source>
</evidence>
<evidence type="ECO:0000256" key="1">
    <source>
        <dbReference type="ARBA" id="ARBA00004651"/>
    </source>
</evidence>
<accession>A0A923NEQ0</accession>
<dbReference type="PANTHER" id="PTHR33931">
    <property type="entry name" value="HOLIN-LIKE PROTEIN CIDA-RELATED"/>
    <property type="match status" value="1"/>
</dbReference>
<keyword evidence="3 6" id="KW-0812">Transmembrane</keyword>
<keyword evidence="8" id="KW-1185">Reference proteome</keyword>
<dbReference type="Pfam" id="PF03788">
    <property type="entry name" value="LrgA"/>
    <property type="match status" value="1"/>
</dbReference>
<evidence type="ECO:0000313" key="7">
    <source>
        <dbReference type="EMBL" id="MBC5999731.1"/>
    </source>
</evidence>
<evidence type="ECO:0000256" key="6">
    <source>
        <dbReference type="SAM" id="Phobius"/>
    </source>
</evidence>
<dbReference type="Proteomes" id="UP000644115">
    <property type="component" value="Unassembled WGS sequence"/>
</dbReference>
<dbReference type="PANTHER" id="PTHR33931:SF2">
    <property type="entry name" value="HOLIN-LIKE PROTEIN CIDA"/>
    <property type="match status" value="1"/>
</dbReference>
<keyword evidence="4 6" id="KW-1133">Transmembrane helix</keyword>
<proteinExistence type="predicted"/>
<protein>
    <submittedName>
        <fullName evidence="7">CidA/LrgA family protein</fullName>
    </submittedName>
</protein>
<gene>
    <name evidence="7" type="ORF">H8876_06930</name>
</gene>
<evidence type="ECO:0000256" key="3">
    <source>
        <dbReference type="ARBA" id="ARBA00022692"/>
    </source>
</evidence>
<keyword evidence="5 6" id="KW-0472">Membrane</keyword>
<reference evidence="7" key="1">
    <citation type="submission" date="2020-08" db="EMBL/GenBank/DDBJ databases">
        <authorList>
            <person name="Liu C."/>
            <person name="Sun Q."/>
        </authorList>
    </citation>
    <scope>NUCLEOTIDE SEQUENCE</scope>
    <source>
        <strain evidence="7">BX16</strain>
    </source>
</reference>
<organism evidence="7 8">
    <name type="scientific">Lentihominibacter faecis</name>
    <dbReference type="NCBI Taxonomy" id="2764712"/>
    <lineage>
        <taxon>Bacteria</taxon>
        <taxon>Bacillati</taxon>
        <taxon>Bacillota</taxon>
        <taxon>Clostridia</taxon>
        <taxon>Peptostreptococcales</taxon>
        <taxon>Anaerovoracaceae</taxon>
        <taxon>Lentihominibacter</taxon>
    </lineage>
</organism>
<feature type="transmembrane region" description="Helical" evidence="6">
    <location>
        <begin position="84"/>
        <end position="106"/>
    </location>
</feature>
<dbReference type="InterPro" id="IPR005538">
    <property type="entry name" value="LrgA/CidA"/>
</dbReference>
<keyword evidence="2" id="KW-1003">Cell membrane</keyword>
<feature type="transmembrane region" description="Helical" evidence="6">
    <location>
        <begin position="7"/>
        <end position="24"/>
    </location>
</feature>
<evidence type="ECO:0000256" key="2">
    <source>
        <dbReference type="ARBA" id="ARBA00022475"/>
    </source>
</evidence>
<feature type="transmembrane region" description="Helical" evidence="6">
    <location>
        <begin position="59"/>
        <end position="78"/>
    </location>
</feature>
<name>A0A923NEQ0_9FIRM</name>